<name>A0ABN1LLK3_9ALTE</name>
<feature type="domain" description="Aminotransferase class V" evidence="7">
    <location>
        <begin position="23"/>
        <end position="390"/>
    </location>
</feature>
<dbReference type="Gene3D" id="3.40.640.10">
    <property type="entry name" value="Type I PLP-dependent aspartate aminotransferase-like (Major domain)"/>
    <property type="match status" value="1"/>
</dbReference>
<dbReference type="InterPro" id="IPR000192">
    <property type="entry name" value="Aminotrans_V_dom"/>
</dbReference>
<reference evidence="9 10" key="1">
    <citation type="journal article" date="2019" name="Int. J. Syst. Evol. Microbiol.">
        <title>The Global Catalogue of Microorganisms (GCM) 10K type strain sequencing project: providing services to taxonomists for standard genome sequencing and annotation.</title>
        <authorList>
            <consortium name="The Broad Institute Genomics Platform"/>
            <consortium name="The Broad Institute Genome Sequencing Center for Infectious Disease"/>
            <person name="Wu L."/>
            <person name="Ma J."/>
        </authorList>
    </citation>
    <scope>NUCLEOTIDE SEQUENCE [LARGE SCALE GENOMIC DNA]</scope>
    <source>
        <strain evidence="9 10">JCM 15896</strain>
    </source>
</reference>
<evidence type="ECO:0000256" key="2">
    <source>
        <dbReference type="ARBA" id="ARBA00010447"/>
    </source>
</evidence>
<evidence type="ECO:0000313" key="9">
    <source>
        <dbReference type="EMBL" id="GAA0857262.1"/>
    </source>
</evidence>
<protein>
    <recommendedName>
        <fullName evidence="3">cysteine desulfurase</fullName>
        <ecNumber evidence="3">2.8.1.7</ecNumber>
    </recommendedName>
</protein>
<evidence type="ECO:0000256" key="6">
    <source>
        <dbReference type="ARBA" id="ARBA00050776"/>
    </source>
</evidence>
<comment type="catalytic activity">
    <reaction evidence="6">
        <text>(sulfur carrier)-H + L-cysteine = (sulfur carrier)-SH + L-alanine</text>
        <dbReference type="Rhea" id="RHEA:43892"/>
        <dbReference type="Rhea" id="RHEA-COMP:14737"/>
        <dbReference type="Rhea" id="RHEA-COMP:14739"/>
        <dbReference type="ChEBI" id="CHEBI:29917"/>
        <dbReference type="ChEBI" id="CHEBI:35235"/>
        <dbReference type="ChEBI" id="CHEBI:57972"/>
        <dbReference type="ChEBI" id="CHEBI:64428"/>
        <dbReference type="EC" id="2.8.1.7"/>
    </reaction>
</comment>
<dbReference type="InterPro" id="IPR015421">
    <property type="entry name" value="PyrdxlP-dep_Trfase_major"/>
</dbReference>
<dbReference type="InterPro" id="IPR015424">
    <property type="entry name" value="PyrdxlP-dep_Trfase"/>
</dbReference>
<dbReference type="PANTHER" id="PTHR43586">
    <property type="entry name" value="CYSTEINE DESULFURASE"/>
    <property type="match status" value="1"/>
</dbReference>
<dbReference type="InterPro" id="IPR010970">
    <property type="entry name" value="Cys_dSase_SufS"/>
</dbReference>
<dbReference type="Pfam" id="PF02657">
    <property type="entry name" value="SufE"/>
    <property type="match status" value="1"/>
</dbReference>
<organism evidence="9 10">
    <name type="scientific">Aliiglaciecola litoralis</name>
    <dbReference type="NCBI Taxonomy" id="582857"/>
    <lineage>
        <taxon>Bacteria</taxon>
        <taxon>Pseudomonadati</taxon>
        <taxon>Pseudomonadota</taxon>
        <taxon>Gammaproteobacteria</taxon>
        <taxon>Alteromonadales</taxon>
        <taxon>Alteromonadaceae</taxon>
        <taxon>Aliiglaciecola</taxon>
    </lineage>
</organism>
<dbReference type="Gene3D" id="3.90.1150.10">
    <property type="entry name" value="Aspartate Aminotransferase, domain 1"/>
    <property type="match status" value="1"/>
</dbReference>
<evidence type="ECO:0000256" key="3">
    <source>
        <dbReference type="ARBA" id="ARBA00012239"/>
    </source>
</evidence>
<evidence type="ECO:0000259" key="8">
    <source>
        <dbReference type="Pfam" id="PF02657"/>
    </source>
</evidence>
<feature type="domain" description="Fe-S metabolism associated" evidence="8">
    <location>
        <begin position="427"/>
        <end position="547"/>
    </location>
</feature>
<dbReference type="EMBL" id="BAAAFD010000006">
    <property type="protein sequence ID" value="GAA0857262.1"/>
    <property type="molecule type" value="Genomic_DNA"/>
</dbReference>
<keyword evidence="10" id="KW-1185">Reference proteome</keyword>
<evidence type="ECO:0000256" key="5">
    <source>
        <dbReference type="ARBA" id="ARBA00022898"/>
    </source>
</evidence>
<comment type="cofactor">
    <cofactor evidence="1">
        <name>pyridoxal 5'-phosphate</name>
        <dbReference type="ChEBI" id="CHEBI:597326"/>
    </cofactor>
</comment>
<dbReference type="InterPro" id="IPR015422">
    <property type="entry name" value="PyrdxlP-dep_Trfase_small"/>
</dbReference>
<gene>
    <name evidence="9" type="ORF">GCM10009114_22320</name>
</gene>
<evidence type="ECO:0000256" key="4">
    <source>
        <dbReference type="ARBA" id="ARBA00022679"/>
    </source>
</evidence>
<dbReference type="SUPFAM" id="SSF53383">
    <property type="entry name" value="PLP-dependent transferases"/>
    <property type="match status" value="1"/>
</dbReference>
<evidence type="ECO:0000313" key="10">
    <source>
        <dbReference type="Proteomes" id="UP001500359"/>
    </source>
</evidence>
<dbReference type="EC" id="2.8.1.7" evidence="3"/>
<comment type="similarity">
    <text evidence="2">Belongs to the class-V pyridoxal-phosphate-dependent aminotransferase family. Csd subfamily.</text>
</comment>
<dbReference type="Gene3D" id="3.90.1010.10">
    <property type="match status" value="1"/>
</dbReference>
<evidence type="ECO:0000256" key="1">
    <source>
        <dbReference type="ARBA" id="ARBA00001933"/>
    </source>
</evidence>
<evidence type="ECO:0000259" key="7">
    <source>
        <dbReference type="Pfam" id="PF00266"/>
    </source>
</evidence>
<dbReference type="InterPro" id="IPR020578">
    <property type="entry name" value="Aminotrans_V_PyrdxlP_BS"/>
</dbReference>
<dbReference type="PANTHER" id="PTHR43586:SF8">
    <property type="entry name" value="CYSTEINE DESULFURASE 1, CHLOROPLASTIC"/>
    <property type="match status" value="1"/>
</dbReference>
<dbReference type="InterPro" id="IPR003808">
    <property type="entry name" value="Fe-S_metab-assoc_dom"/>
</dbReference>
<comment type="caution">
    <text evidence="9">The sequence shown here is derived from an EMBL/GenBank/DDBJ whole genome shotgun (WGS) entry which is preliminary data.</text>
</comment>
<dbReference type="PROSITE" id="PS00595">
    <property type="entry name" value="AA_TRANSFER_CLASS_5"/>
    <property type="match status" value="1"/>
</dbReference>
<dbReference type="NCBIfam" id="TIGR01979">
    <property type="entry name" value="sufS"/>
    <property type="match status" value="1"/>
</dbReference>
<keyword evidence="4" id="KW-0808">Transferase</keyword>
<keyword evidence="5" id="KW-0663">Pyridoxal phosphate</keyword>
<dbReference type="CDD" id="cd06453">
    <property type="entry name" value="SufS_like"/>
    <property type="match status" value="1"/>
</dbReference>
<dbReference type="Pfam" id="PF00266">
    <property type="entry name" value="Aminotran_5"/>
    <property type="match status" value="1"/>
</dbReference>
<dbReference type="RefSeq" id="WP_343859953.1">
    <property type="nucleotide sequence ID" value="NZ_BAAAFD010000006.1"/>
</dbReference>
<dbReference type="SUPFAM" id="SSF82649">
    <property type="entry name" value="SufE/NifU"/>
    <property type="match status" value="1"/>
</dbReference>
<dbReference type="Proteomes" id="UP001500359">
    <property type="component" value="Unassembled WGS sequence"/>
</dbReference>
<proteinExistence type="inferred from homology"/>
<sequence>MKDRSLRAHFPFFSHPQNQQLLYFDNAATTQKPDIVISTITDYYSIHNVNVHRASYQLAANTTSKFEQSRVFVQEFIHARYASEIIFTKGATESINLIAIALAETNLPEGGRILVSATEHHANLVPWQQLAKKKGLHIDVIPIDSNGCWQVEQGLSLISDKTCIVALGMVSNALGSVNKVGVFIEKAKQFNSITVLDAAQAVSHLELNVQSLDCDFLVFSGHKAYGPTGIGVLYGKQARLNALPVFLTGGEMIEKVDYQTSSFQPPPFKFEAGTPHVEGVLGLHQALQFIQTHRVEIKKNESALVDYLRQTLEQVDGVRLFGDADNSIATCSFIVEGCDSQDLGTLLNEQGIAVRVGHHCAMPLMNTLNVPGTLRISLACYNTVQEIDKFALALHQAIAKLNNVNLMTSDSGTQSDDVLTRDLPLAESIKRVKGWDSVYRQVMLAGKGNQGMPAEYKTANNEVLGCESQVWLICHQDDKSRIRFEADASGKIVRGLLAILLEPVQTKSAEFILQFDFFAHLQELGLDKHISASRGNGLAAVVRKIKKLLSDQK</sequence>
<accession>A0ABN1LLK3</accession>